<proteinExistence type="predicted"/>
<name>A0A699GTV6_TANCI</name>
<dbReference type="AlphaFoldDB" id="A0A699GTV6"/>
<feature type="compositionally biased region" description="Basic and acidic residues" evidence="1">
    <location>
        <begin position="73"/>
        <end position="92"/>
    </location>
</feature>
<sequence length="105" mass="11511">MENHHVDDLLFALKDKGVSINGSPRAVDLLQLSAAPLFIMNELVSDMVSIHVIVKKALNERTHVEMSYNSRNGGRDGGRADGSRGGGSDHKCYECGEPGRFTRAW</sequence>
<evidence type="ECO:0000256" key="1">
    <source>
        <dbReference type="SAM" id="MobiDB-lite"/>
    </source>
</evidence>
<evidence type="ECO:0000313" key="2">
    <source>
        <dbReference type="EMBL" id="GEW31299.1"/>
    </source>
</evidence>
<reference evidence="2" key="1">
    <citation type="journal article" date="2019" name="Sci. Rep.">
        <title>Draft genome of Tanacetum cinerariifolium, the natural source of mosquito coil.</title>
        <authorList>
            <person name="Yamashiro T."/>
            <person name="Shiraishi A."/>
            <person name="Satake H."/>
            <person name="Nakayama K."/>
        </authorList>
    </citation>
    <scope>NUCLEOTIDE SEQUENCE</scope>
</reference>
<dbReference type="EMBL" id="BKCJ010053288">
    <property type="protein sequence ID" value="GEW31299.1"/>
    <property type="molecule type" value="Genomic_DNA"/>
</dbReference>
<feature type="region of interest" description="Disordered" evidence="1">
    <location>
        <begin position="65"/>
        <end position="92"/>
    </location>
</feature>
<comment type="caution">
    <text evidence="2">The sequence shown here is derived from an EMBL/GenBank/DDBJ whole genome shotgun (WGS) entry which is preliminary data.</text>
</comment>
<gene>
    <name evidence="2" type="ORF">Tci_203275</name>
</gene>
<organism evidence="2">
    <name type="scientific">Tanacetum cinerariifolium</name>
    <name type="common">Dalmatian daisy</name>
    <name type="synonym">Chrysanthemum cinerariifolium</name>
    <dbReference type="NCBI Taxonomy" id="118510"/>
    <lineage>
        <taxon>Eukaryota</taxon>
        <taxon>Viridiplantae</taxon>
        <taxon>Streptophyta</taxon>
        <taxon>Embryophyta</taxon>
        <taxon>Tracheophyta</taxon>
        <taxon>Spermatophyta</taxon>
        <taxon>Magnoliopsida</taxon>
        <taxon>eudicotyledons</taxon>
        <taxon>Gunneridae</taxon>
        <taxon>Pentapetalae</taxon>
        <taxon>asterids</taxon>
        <taxon>campanulids</taxon>
        <taxon>Asterales</taxon>
        <taxon>Asteraceae</taxon>
        <taxon>Asteroideae</taxon>
        <taxon>Anthemideae</taxon>
        <taxon>Anthemidinae</taxon>
        <taxon>Tanacetum</taxon>
    </lineage>
</organism>
<accession>A0A699GTV6</accession>
<protein>
    <submittedName>
        <fullName evidence="2">Uncharacterized protein</fullName>
    </submittedName>
</protein>